<evidence type="ECO:0000256" key="1">
    <source>
        <dbReference type="SAM" id="MobiDB-lite"/>
    </source>
</evidence>
<evidence type="ECO:0000313" key="2">
    <source>
        <dbReference type="EMBL" id="EDK45026.1"/>
    </source>
</evidence>
<evidence type="ECO:0000313" key="3">
    <source>
        <dbReference type="Proteomes" id="UP000001996"/>
    </source>
</evidence>
<feature type="region of interest" description="Disordered" evidence="1">
    <location>
        <begin position="168"/>
        <end position="197"/>
    </location>
</feature>
<gene>
    <name evidence="2" type="ORF">LELG_03205</name>
</gene>
<organism evidence="2 3">
    <name type="scientific">Lodderomyces elongisporus (strain ATCC 11503 / CBS 2605 / JCM 1781 / NBRC 1676 / NRRL YB-4239)</name>
    <name type="common">Yeast</name>
    <name type="synonym">Saccharomyces elongisporus</name>
    <dbReference type="NCBI Taxonomy" id="379508"/>
    <lineage>
        <taxon>Eukaryota</taxon>
        <taxon>Fungi</taxon>
        <taxon>Dikarya</taxon>
        <taxon>Ascomycota</taxon>
        <taxon>Saccharomycotina</taxon>
        <taxon>Pichiomycetes</taxon>
        <taxon>Debaryomycetaceae</taxon>
        <taxon>Candida/Lodderomyces clade</taxon>
        <taxon>Lodderomyces</taxon>
    </lineage>
</organism>
<reference evidence="2 3" key="1">
    <citation type="journal article" date="2009" name="Nature">
        <title>Evolution of pathogenicity and sexual reproduction in eight Candida genomes.</title>
        <authorList>
            <person name="Butler G."/>
            <person name="Rasmussen M.D."/>
            <person name="Lin M.F."/>
            <person name="Santos M.A."/>
            <person name="Sakthikumar S."/>
            <person name="Munro C.A."/>
            <person name="Rheinbay E."/>
            <person name="Grabherr M."/>
            <person name="Forche A."/>
            <person name="Reedy J.L."/>
            <person name="Agrafioti I."/>
            <person name="Arnaud M.B."/>
            <person name="Bates S."/>
            <person name="Brown A.J."/>
            <person name="Brunke S."/>
            <person name="Costanzo M.C."/>
            <person name="Fitzpatrick D.A."/>
            <person name="de Groot P.W."/>
            <person name="Harris D."/>
            <person name="Hoyer L.L."/>
            <person name="Hube B."/>
            <person name="Klis F.M."/>
            <person name="Kodira C."/>
            <person name="Lennard N."/>
            <person name="Logue M.E."/>
            <person name="Martin R."/>
            <person name="Neiman A.M."/>
            <person name="Nikolaou E."/>
            <person name="Quail M.A."/>
            <person name="Quinn J."/>
            <person name="Santos M.C."/>
            <person name="Schmitzberger F.F."/>
            <person name="Sherlock G."/>
            <person name="Shah P."/>
            <person name="Silverstein K.A."/>
            <person name="Skrzypek M.S."/>
            <person name="Soll D."/>
            <person name="Staggs R."/>
            <person name="Stansfield I."/>
            <person name="Stumpf M.P."/>
            <person name="Sudbery P.E."/>
            <person name="Srikantha T."/>
            <person name="Zeng Q."/>
            <person name="Berman J."/>
            <person name="Berriman M."/>
            <person name="Heitman J."/>
            <person name="Gow N.A."/>
            <person name="Lorenz M.C."/>
            <person name="Birren B.W."/>
            <person name="Kellis M."/>
            <person name="Cuomo C.A."/>
        </authorList>
    </citation>
    <scope>NUCLEOTIDE SEQUENCE [LARGE SCALE GENOMIC DNA]</scope>
    <source>
        <strain evidence="3">ATCC 11503 / BCRC 21390 / CBS 2605 / JCM 1781 / NBRC 1676 / NRRL YB-4239</strain>
    </source>
</reference>
<feature type="compositionally biased region" description="Basic and acidic residues" evidence="1">
    <location>
        <begin position="168"/>
        <end position="178"/>
    </location>
</feature>
<dbReference type="AlphaFoldDB" id="A5E0R8"/>
<feature type="compositionally biased region" description="Polar residues" evidence="1">
    <location>
        <begin position="179"/>
        <end position="195"/>
    </location>
</feature>
<sequence>MSGILNLLNADELIRRRQREQELGTNPSFATHHNTTFATTQPRLHPHDTPLNTNIGYCNNSTPLNRNYTNTQLANKTSPIISSSESSSSSPLGMASLTTSTNWSYAPPVNRLSFEGIKEEKEEKAAAKKEEEEKGAAAKEQRQRDEPLLLLLLLLLLFQQTMVKTESFAKEDGSDKETAQPQSETFSLNESTGLNSHKPLVHLRDHIPKSRIRPRYPWVKVICQISYKKKILNKEKEQ</sequence>
<protein>
    <submittedName>
        <fullName evidence="2">Uncharacterized protein</fullName>
    </submittedName>
</protein>
<accession>A5E0R8</accession>
<dbReference type="InParanoid" id="A5E0R8"/>
<dbReference type="HOGENOM" id="CLU_1166013_0_0_1"/>
<feature type="region of interest" description="Disordered" evidence="1">
    <location>
        <begin position="122"/>
        <end position="142"/>
    </location>
</feature>
<keyword evidence="3" id="KW-1185">Reference proteome</keyword>
<name>A5E0R8_LODEL</name>
<proteinExistence type="predicted"/>
<dbReference type="EMBL" id="CH981527">
    <property type="protein sequence ID" value="EDK45026.1"/>
    <property type="molecule type" value="Genomic_DNA"/>
</dbReference>
<dbReference type="Proteomes" id="UP000001996">
    <property type="component" value="Unassembled WGS sequence"/>
</dbReference>
<dbReference type="VEuPathDB" id="FungiDB:LELG_03205"/>